<accession>A0AAW1E972</accession>
<dbReference type="Proteomes" id="UP001488805">
    <property type="component" value="Unassembled WGS sequence"/>
</dbReference>
<evidence type="ECO:0000313" key="2">
    <source>
        <dbReference type="EMBL" id="KAK9519071.1"/>
    </source>
</evidence>
<name>A0AAW1E972_ZOAVI</name>
<evidence type="ECO:0000256" key="1">
    <source>
        <dbReference type="SAM" id="MobiDB-lite"/>
    </source>
</evidence>
<organism evidence="2 3">
    <name type="scientific">Zoarces viviparus</name>
    <name type="common">Viviparous eelpout</name>
    <name type="synonym">Blennius viviparus</name>
    <dbReference type="NCBI Taxonomy" id="48416"/>
    <lineage>
        <taxon>Eukaryota</taxon>
        <taxon>Metazoa</taxon>
        <taxon>Chordata</taxon>
        <taxon>Craniata</taxon>
        <taxon>Vertebrata</taxon>
        <taxon>Euteleostomi</taxon>
        <taxon>Actinopterygii</taxon>
        <taxon>Neopterygii</taxon>
        <taxon>Teleostei</taxon>
        <taxon>Neoteleostei</taxon>
        <taxon>Acanthomorphata</taxon>
        <taxon>Eupercaria</taxon>
        <taxon>Perciformes</taxon>
        <taxon>Cottioidei</taxon>
        <taxon>Zoarcales</taxon>
        <taxon>Zoarcidae</taxon>
        <taxon>Zoarcinae</taxon>
        <taxon>Zoarces</taxon>
    </lineage>
</organism>
<dbReference type="AlphaFoldDB" id="A0AAW1E972"/>
<reference evidence="2 3" key="1">
    <citation type="journal article" date="2024" name="Genome Biol. Evol.">
        <title>Chromosome-level genome assembly of the viviparous eelpout Zoarces viviparus.</title>
        <authorList>
            <person name="Fuhrmann N."/>
            <person name="Brasseur M.V."/>
            <person name="Bakowski C.E."/>
            <person name="Podsiadlowski L."/>
            <person name="Prost S."/>
            <person name="Krehenwinkel H."/>
            <person name="Mayer C."/>
        </authorList>
    </citation>
    <scope>NUCLEOTIDE SEQUENCE [LARGE SCALE GENOMIC DNA]</scope>
    <source>
        <strain evidence="2">NO-MEL_2022_Ind0_liver</strain>
    </source>
</reference>
<proteinExistence type="predicted"/>
<feature type="region of interest" description="Disordered" evidence="1">
    <location>
        <begin position="58"/>
        <end position="81"/>
    </location>
</feature>
<dbReference type="EMBL" id="JBCEZU010000434">
    <property type="protein sequence ID" value="KAK9519071.1"/>
    <property type="molecule type" value="Genomic_DNA"/>
</dbReference>
<sequence>MNRIASVHWRIAGSVFRLRVGRDLRYWRAESSAPRGLNVNCGLRHFTRMPLLRAAMQPSCRGVPHQTHQSPLDPELPSDSE</sequence>
<evidence type="ECO:0000313" key="3">
    <source>
        <dbReference type="Proteomes" id="UP001488805"/>
    </source>
</evidence>
<keyword evidence="3" id="KW-1185">Reference proteome</keyword>
<gene>
    <name evidence="2" type="ORF">VZT92_021824</name>
</gene>
<comment type="caution">
    <text evidence="2">The sequence shown here is derived from an EMBL/GenBank/DDBJ whole genome shotgun (WGS) entry which is preliminary data.</text>
</comment>
<protein>
    <submittedName>
        <fullName evidence="2">Uncharacterized protein</fullName>
    </submittedName>
</protein>